<keyword evidence="17" id="KW-0175">Coiled coil</keyword>
<dbReference type="NCBIfam" id="NF010738">
    <property type="entry name" value="PRK14140.1"/>
    <property type="match status" value="1"/>
</dbReference>
<evidence type="ECO:0000256" key="10">
    <source>
        <dbReference type="ARBA" id="ARBA00022741"/>
    </source>
</evidence>
<dbReference type="Proteomes" id="UP000702964">
    <property type="component" value="Unassembled WGS sequence"/>
</dbReference>
<evidence type="ECO:0000256" key="1">
    <source>
        <dbReference type="ARBA" id="ARBA00001947"/>
    </source>
</evidence>
<comment type="caution">
    <text evidence="21">The sequence shown here is derived from an EMBL/GenBank/DDBJ whole genome shotgun (WGS) entry which is preliminary data.</text>
</comment>
<dbReference type="FunFam" id="3.30.420.40:FF:000545">
    <property type="entry name" value="Endoplasmic reticulum chaperone BiP"/>
    <property type="match status" value="1"/>
</dbReference>
<dbReference type="FunFam" id="1.10.287.110:FF:000031">
    <property type="entry name" value="Molecular chaperone DnaJ"/>
    <property type="match status" value="1"/>
</dbReference>
<dbReference type="GO" id="GO:0009408">
    <property type="term" value="P:response to heat"/>
    <property type="evidence" value="ECO:0007669"/>
    <property type="project" value="InterPro"/>
</dbReference>
<comment type="similarity">
    <text evidence="3">Belongs to the heat shock protein 70 family.</text>
</comment>
<evidence type="ECO:0000256" key="2">
    <source>
        <dbReference type="ARBA" id="ARBA00004496"/>
    </source>
</evidence>
<dbReference type="InterPro" id="IPR013126">
    <property type="entry name" value="Hsp_70_fam"/>
</dbReference>
<evidence type="ECO:0000256" key="16">
    <source>
        <dbReference type="PROSITE-ProRule" id="PRU00546"/>
    </source>
</evidence>
<evidence type="ECO:0000256" key="8">
    <source>
        <dbReference type="ARBA" id="ARBA00022723"/>
    </source>
</evidence>
<dbReference type="GO" id="GO:0051087">
    <property type="term" value="F:protein-folding chaperone binding"/>
    <property type="evidence" value="ECO:0007669"/>
    <property type="project" value="InterPro"/>
</dbReference>
<evidence type="ECO:0000256" key="12">
    <source>
        <dbReference type="ARBA" id="ARBA00022833"/>
    </source>
</evidence>
<dbReference type="InterPro" id="IPR000740">
    <property type="entry name" value="GrpE"/>
</dbReference>
<evidence type="ECO:0000256" key="18">
    <source>
        <dbReference type="SAM" id="MobiDB-lite"/>
    </source>
</evidence>
<evidence type="ECO:0000256" key="9">
    <source>
        <dbReference type="ARBA" id="ARBA00022737"/>
    </source>
</evidence>
<dbReference type="InterPro" id="IPR001623">
    <property type="entry name" value="DnaJ_domain"/>
</dbReference>
<evidence type="ECO:0008006" key="23">
    <source>
        <dbReference type="Google" id="ProtNLM"/>
    </source>
</evidence>
<dbReference type="FunFam" id="2.60.34.10:FF:000003">
    <property type="entry name" value="Molecular chaperone DnaK"/>
    <property type="match status" value="1"/>
</dbReference>
<sequence>MENVVRLLNSKLVGVPIYKLKSRLYTELGQEMERHITRYEEVMQVLNSAFDNEHDNRLFLSGATNMLTQPEFKDIEKVKDILDLLDETPTLMKLMMPVQGGSGIQEVNILKEEQSFTAEEQEATTAAEQEPVNEAGAAEAQADEMTDQEQDEIARLKAEAEEHQQRFVRAQADFDNFRRRTQKEKEELAKYASMKLVTELVPVIDNFERAMATVPEGTEVESFSKGIEMIFRQLETVLNNEGLTSMDTVGQPFNPEFHQAIMSVESDEYEEVITVPAYFNDSQRQATKDAGKIAGLEVLRIVNEPTAAALAYGMEKSEDQTILVYDLGGGTFDVSILELGDGFFEVKATSGDNQLGGDDFDQVIIDYLVSEFKKDQGIDLSKDKAAVQRLKDAAEKAKKELSGVLTTTISLPFITVADGVPQHLELNLSRAKFEEISAGLVERTLEPTRRALSDAGMTANDIDKIVLVGGSTRIPAVQEAIKKLTGKEPHKGVNPDEVVALGAAVQAGVLTGDVKDVVLLDVTPLSLGIETAGGVFTKMIERNTTIPTSKSQVFSTYADNQPSVEIHVLQGEREMAAGNKSLGRFMLGDIPPAPRGVPQIEVSFDIDANGIVNVSATDKVAEKRDYYEVLGVSKNASDEDIKKAYRKLARQYHPDVNKAADAEAKFKEVKEAYDVVSDGQKRAQYDQYGHIDPNQGGFGGGGDFGGGGFGDIFDMFFGGGGGRRDPNAPQRGNDLQYTMTIEFKEAVFGKETDITIPRTEGCDTCHGSGAKPGTKPETCSVCQEKCTTCSGSGKVRKQRKIHVRIPAGVDDGAQLRMTGEGEGGVRGGPAGDLYIVIRVKSHDFFEREGDDIYCEIPLTFAQAALGDEIEIPTLSEKVKLKVPAGTQTGTYFRLKGKGVPRLRGMGQGDQHVKVVVVTPSKLNDEQKDLLRQIAALDGEQTHEHEQSFFDRVKRAFRGD</sequence>
<feature type="compositionally biased region" description="Low complexity" evidence="18">
    <location>
        <begin position="116"/>
        <end position="130"/>
    </location>
</feature>
<dbReference type="CDD" id="cd00446">
    <property type="entry name" value="GrpE"/>
    <property type="match status" value="1"/>
</dbReference>
<evidence type="ECO:0000256" key="6">
    <source>
        <dbReference type="ARBA" id="ARBA00022490"/>
    </source>
</evidence>
<dbReference type="InterPro" id="IPR001305">
    <property type="entry name" value="HSP_DnaJ_Cys-rich_dom"/>
</dbReference>
<dbReference type="InterPro" id="IPR036869">
    <property type="entry name" value="J_dom_sf"/>
</dbReference>
<dbReference type="InterPro" id="IPR043129">
    <property type="entry name" value="ATPase_NBD"/>
</dbReference>
<accession>A0A8J4WJI0</accession>
<dbReference type="Pfam" id="PF00012">
    <property type="entry name" value="HSP70"/>
    <property type="match status" value="1"/>
</dbReference>
<comment type="similarity">
    <text evidence="4">Belongs to the GrpE family.</text>
</comment>
<feature type="zinc finger region" description="CR-type" evidence="16">
    <location>
        <begin position="749"/>
        <end position="842"/>
    </location>
</feature>
<keyword evidence="11 16" id="KW-0863">Zinc-finger</keyword>
<dbReference type="CDD" id="cd10747">
    <property type="entry name" value="DnaJ_C"/>
    <property type="match status" value="1"/>
</dbReference>
<evidence type="ECO:0000256" key="14">
    <source>
        <dbReference type="ARBA" id="ARBA00023016"/>
    </source>
</evidence>
<dbReference type="GO" id="GO:0005524">
    <property type="term" value="F:ATP binding"/>
    <property type="evidence" value="ECO:0007669"/>
    <property type="project" value="UniProtKB-KW"/>
</dbReference>
<feature type="coiled-coil region" evidence="17">
    <location>
        <begin position="380"/>
        <end position="407"/>
    </location>
</feature>
<evidence type="ECO:0000256" key="13">
    <source>
        <dbReference type="ARBA" id="ARBA00022840"/>
    </source>
</evidence>
<evidence type="ECO:0000256" key="7">
    <source>
        <dbReference type="ARBA" id="ARBA00022705"/>
    </source>
</evidence>
<dbReference type="GO" id="GO:0006260">
    <property type="term" value="P:DNA replication"/>
    <property type="evidence" value="ECO:0007669"/>
    <property type="project" value="UniProtKB-KW"/>
</dbReference>
<dbReference type="PROSITE" id="PS51188">
    <property type="entry name" value="ZF_CR"/>
    <property type="match status" value="1"/>
</dbReference>
<dbReference type="Pfam" id="PF01556">
    <property type="entry name" value="DnaJ_C"/>
    <property type="match status" value="1"/>
</dbReference>
<evidence type="ECO:0000256" key="11">
    <source>
        <dbReference type="ARBA" id="ARBA00022771"/>
    </source>
</evidence>
<dbReference type="Gene3D" id="2.60.260.20">
    <property type="entry name" value="Urease metallochaperone UreE, N-terminal domain"/>
    <property type="match status" value="3"/>
</dbReference>
<feature type="compositionally biased region" description="Acidic residues" evidence="18">
    <location>
        <begin position="141"/>
        <end position="151"/>
    </location>
</feature>
<keyword evidence="8 16" id="KW-0479">Metal-binding</keyword>
<keyword evidence="10" id="KW-0547">Nucleotide-binding</keyword>
<feature type="domain" description="J" evidence="19">
    <location>
        <begin position="625"/>
        <end position="689"/>
    </location>
</feature>
<evidence type="ECO:0000313" key="22">
    <source>
        <dbReference type="Proteomes" id="UP000702964"/>
    </source>
</evidence>
<dbReference type="HAMAP" id="MF_01151">
    <property type="entry name" value="GrpE"/>
    <property type="match status" value="1"/>
</dbReference>
<dbReference type="Gene3D" id="1.10.287.110">
    <property type="entry name" value="DnaJ domain"/>
    <property type="match status" value="1"/>
</dbReference>
<dbReference type="InterPro" id="IPR018181">
    <property type="entry name" value="Heat_shock_70_CS"/>
</dbReference>
<dbReference type="PRINTS" id="PR00301">
    <property type="entry name" value="HEATSHOCK70"/>
</dbReference>
<dbReference type="AlphaFoldDB" id="A0A8J4WJI0"/>
<dbReference type="EMBL" id="AOFI03000002">
    <property type="protein sequence ID" value="KAF4325809.1"/>
    <property type="molecule type" value="Genomic_DNA"/>
</dbReference>
<protein>
    <recommendedName>
        <fullName evidence="23">J domain-containing protein</fullName>
    </recommendedName>
</protein>
<dbReference type="InterPro" id="IPR008971">
    <property type="entry name" value="HSP40/DnaJ_pept-bd"/>
</dbReference>
<reference evidence="21" key="1">
    <citation type="journal article" date="2015" name="Genom Data">
        <title>Draft genome sequences of Phytophthora kernoviae and Phytophthora ramorum lineage EU2 from Scotland.</title>
        <authorList>
            <person name="Sambles C."/>
            <person name="Schlenzig A."/>
            <person name="O'Neill P."/>
            <person name="Grant M."/>
            <person name="Studholme D.J."/>
        </authorList>
    </citation>
    <scope>NUCLEOTIDE SEQUENCE</scope>
    <source>
        <strain evidence="21">00238/432</strain>
    </source>
</reference>
<evidence type="ECO:0000256" key="3">
    <source>
        <dbReference type="ARBA" id="ARBA00007381"/>
    </source>
</evidence>
<dbReference type="PRINTS" id="PR00625">
    <property type="entry name" value="JDOMAIN"/>
</dbReference>
<dbReference type="GO" id="GO:0042803">
    <property type="term" value="F:protein homodimerization activity"/>
    <property type="evidence" value="ECO:0007669"/>
    <property type="project" value="InterPro"/>
</dbReference>
<dbReference type="InterPro" id="IPR012724">
    <property type="entry name" value="DnaJ"/>
</dbReference>
<evidence type="ECO:0000313" key="21">
    <source>
        <dbReference type="EMBL" id="KAF4325809.1"/>
    </source>
</evidence>
<dbReference type="Gene3D" id="2.10.230.10">
    <property type="entry name" value="Heat shock protein DnaJ, cysteine-rich domain"/>
    <property type="match status" value="1"/>
</dbReference>
<dbReference type="InterPro" id="IPR002939">
    <property type="entry name" value="DnaJ_C"/>
</dbReference>
<dbReference type="GO" id="GO:0005737">
    <property type="term" value="C:cytoplasm"/>
    <property type="evidence" value="ECO:0007669"/>
    <property type="project" value="UniProtKB-SubCell"/>
</dbReference>
<dbReference type="GO" id="GO:0051082">
    <property type="term" value="F:unfolded protein binding"/>
    <property type="evidence" value="ECO:0007669"/>
    <property type="project" value="InterPro"/>
</dbReference>
<keyword evidence="13" id="KW-0067">ATP-binding</keyword>
<evidence type="ECO:0000259" key="19">
    <source>
        <dbReference type="PROSITE" id="PS50076"/>
    </source>
</evidence>
<dbReference type="GO" id="GO:0006355">
    <property type="term" value="P:regulation of DNA-templated transcription"/>
    <property type="evidence" value="ECO:0007669"/>
    <property type="project" value="InterPro"/>
</dbReference>
<organism evidence="21 22">
    <name type="scientific">Phytophthora kernoviae 00238/432</name>
    <dbReference type="NCBI Taxonomy" id="1284355"/>
    <lineage>
        <taxon>Eukaryota</taxon>
        <taxon>Sar</taxon>
        <taxon>Stramenopiles</taxon>
        <taxon>Oomycota</taxon>
        <taxon>Peronosporomycetes</taxon>
        <taxon>Peronosporales</taxon>
        <taxon>Peronosporaceae</taxon>
        <taxon>Phytophthora</taxon>
    </lineage>
</organism>
<feature type="domain" description="CR-type" evidence="20">
    <location>
        <begin position="749"/>
        <end position="842"/>
    </location>
</feature>
<keyword evidence="15" id="KW-0143">Chaperone</keyword>
<dbReference type="SUPFAM" id="SSF58014">
    <property type="entry name" value="Coiled-coil domain of nucleotide exchange factor GrpE"/>
    <property type="match status" value="1"/>
</dbReference>
<comment type="subunit">
    <text evidence="5">Homodimer.</text>
</comment>
<dbReference type="PROSITE" id="PS00329">
    <property type="entry name" value="HSP70_2"/>
    <property type="match status" value="1"/>
</dbReference>
<dbReference type="SUPFAM" id="SSF53067">
    <property type="entry name" value="Actin-like ATPase domain"/>
    <property type="match status" value="2"/>
</dbReference>
<gene>
    <name evidence="21" type="ORF">G195_000473</name>
</gene>
<dbReference type="Gene3D" id="3.30.420.40">
    <property type="match status" value="2"/>
</dbReference>
<dbReference type="Pfam" id="PF01628">
    <property type="entry name" value="HrcA"/>
    <property type="match status" value="1"/>
</dbReference>
<dbReference type="SUPFAM" id="SSF49493">
    <property type="entry name" value="HSP40/DnaJ peptide-binding domain"/>
    <property type="match status" value="2"/>
</dbReference>
<feature type="region of interest" description="Disordered" evidence="18">
    <location>
        <begin position="116"/>
        <end position="151"/>
    </location>
</feature>
<dbReference type="Gene3D" id="3.90.20.20">
    <property type="match status" value="1"/>
</dbReference>
<dbReference type="Gene3D" id="3.90.640.10">
    <property type="entry name" value="Actin, Chain A, domain 4"/>
    <property type="match status" value="1"/>
</dbReference>
<dbReference type="InterPro" id="IPR029047">
    <property type="entry name" value="HSP70_peptide-bd_sf"/>
</dbReference>
<dbReference type="GO" id="GO:0000774">
    <property type="term" value="F:adenyl-nucleotide exchange factor activity"/>
    <property type="evidence" value="ECO:0007669"/>
    <property type="project" value="InterPro"/>
</dbReference>
<evidence type="ECO:0000256" key="15">
    <source>
        <dbReference type="ARBA" id="ARBA00023186"/>
    </source>
</evidence>
<dbReference type="HAMAP" id="MF_01152">
    <property type="entry name" value="DnaJ"/>
    <property type="match status" value="1"/>
</dbReference>
<evidence type="ECO:0000256" key="5">
    <source>
        <dbReference type="ARBA" id="ARBA00011738"/>
    </source>
</evidence>
<dbReference type="SUPFAM" id="SSF57938">
    <property type="entry name" value="DnaJ/Hsp40 cysteine-rich domain"/>
    <property type="match status" value="1"/>
</dbReference>
<dbReference type="InterPro" id="IPR036410">
    <property type="entry name" value="HSP_DnaJ_Cys-rich_dom_sf"/>
</dbReference>
<name>A0A8J4WJI0_9STRA</name>
<dbReference type="SMART" id="SM00271">
    <property type="entry name" value="DnaJ"/>
    <property type="match status" value="1"/>
</dbReference>
<keyword evidence="9" id="KW-0677">Repeat</keyword>
<dbReference type="PROSITE" id="PS50076">
    <property type="entry name" value="DNAJ_2"/>
    <property type="match status" value="1"/>
</dbReference>
<dbReference type="CDD" id="cd06257">
    <property type="entry name" value="DnaJ"/>
    <property type="match status" value="1"/>
</dbReference>
<reference evidence="21" key="2">
    <citation type="submission" date="2020-02" db="EMBL/GenBank/DDBJ databases">
        <authorList>
            <person name="Studholme D.J."/>
        </authorList>
    </citation>
    <scope>NUCLEOTIDE SEQUENCE</scope>
    <source>
        <strain evidence="21">00238/432</strain>
    </source>
</reference>
<dbReference type="NCBIfam" id="NF001413">
    <property type="entry name" value="PRK00290.1"/>
    <property type="match status" value="1"/>
</dbReference>
<keyword evidence="7" id="KW-0235">DNA replication</keyword>
<dbReference type="GO" id="GO:0140662">
    <property type="term" value="F:ATP-dependent protein folding chaperone"/>
    <property type="evidence" value="ECO:0007669"/>
    <property type="project" value="InterPro"/>
</dbReference>
<dbReference type="Gene3D" id="2.60.34.10">
    <property type="entry name" value="Substrate Binding Domain Of DNAk, Chain A, domain 1"/>
    <property type="match status" value="1"/>
</dbReference>
<evidence type="ECO:0000256" key="17">
    <source>
        <dbReference type="SAM" id="Coils"/>
    </source>
</evidence>
<dbReference type="GO" id="GO:0003677">
    <property type="term" value="F:DNA binding"/>
    <property type="evidence" value="ECO:0007669"/>
    <property type="project" value="InterPro"/>
</dbReference>
<dbReference type="InterPro" id="IPR013805">
    <property type="entry name" value="GrpE_CC"/>
</dbReference>
<dbReference type="GO" id="GO:0008270">
    <property type="term" value="F:zinc ion binding"/>
    <property type="evidence" value="ECO:0007669"/>
    <property type="project" value="UniProtKB-KW"/>
</dbReference>
<evidence type="ECO:0000259" key="20">
    <source>
        <dbReference type="PROSITE" id="PS51188"/>
    </source>
</evidence>
<dbReference type="PANTHER" id="PTHR19375">
    <property type="entry name" value="HEAT SHOCK PROTEIN 70KDA"/>
    <property type="match status" value="1"/>
</dbReference>
<dbReference type="SUPFAM" id="SSF100920">
    <property type="entry name" value="Heat shock protein 70kD (HSP70), peptide-binding domain"/>
    <property type="match status" value="1"/>
</dbReference>
<proteinExistence type="inferred from homology"/>
<evidence type="ECO:0000256" key="4">
    <source>
        <dbReference type="ARBA" id="ARBA00009054"/>
    </source>
</evidence>
<dbReference type="InterPro" id="IPR021153">
    <property type="entry name" value="HrcA_C"/>
</dbReference>
<dbReference type="GO" id="GO:0031072">
    <property type="term" value="F:heat shock protein binding"/>
    <property type="evidence" value="ECO:0007669"/>
    <property type="project" value="InterPro"/>
</dbReference>
<keyword evidence="12 16" id="KW-0862">Zinc</keyword>
<dbReference type="SUPFAM" id="SSF55781">
    <property type="entry name" value="GAF domain-like"/>
    <property type="match status" value="1"/>
</dbReference>
<comment type="cofactor">
    <cofactor evidence="1">
        <name>Zn(2+)</name>
        <dbReference type="ChEBI" id="CHEBI:29105"/>
    </cofactor>
</comment>
<keyword evidence="14" id="KW-0346">Stress response</keyword>
<comment type="subcellular location">
    <subcellularLocation>
        <location evidence="2">Cytoplasm</location>
    </subcellularLocation>
</comment>
<dbReference type="PROSITE" id="PS01036">
    <property type="entry name" value="HSP70_3"/>
    <property type="match status" value="1"/>
</dbReference>
<keyword evidence="6" id="KW-0963">Cytoplasm</keyword>
<dbReference type="FunFam" id="2.60.260.20:FF:000004">
    <property type="entry name" value="Molecular chaperone DnaJ"/>
    <property type="match status" value="1"/>
</dbReference>
<dbReference type="FunFam" id="3.90.640.10:FF:000003">
    <property type="entry name" value="Molecular chaperone DnaK"/>
    <property type="match status" value="1"/>
</dbReference>